<keyword evidence="2" id="KW-0808">Transferase</keyword>
<gene>
    <name evidence="10" type="ORF">Sradi_7018400</name>
</gene>
<dbReference type="GO" id="GO:0006508">
    <property type="term" value="P:proteolysis"/>
    <property type="evidence" value="ECO:0007669"/>
    <property type="project" value="UniProtKB-KW"/>
</dbReference>
<reference evidence="10" key="2">
    <citation type="journal article" date="2024" name="Plant">
        <title>Genomic evolution and insights into agronomic trait innovations of Sesamum species.</title>
        <authorList>
            <person name="Miao H."/>
            <person name="Wang L."/>
            <person name="Qu L."/>
            <person name="Liu H."/>
            <person name="Sun Y."/>
            <person name="Le M."/>
            <person name="Wang Q."/>
            <person name="Wei S."/>
            <person name="Zheng Y."/>
            <person name="Lin W."/>
            <person name="Duan Y."/>
            <person name="Cao H."/>
            <person name="Xiong S."/>
            <person name="Wang X."/>
            <person name="Wei L."/>
            <person name="Li C."/>
            <person name="Ma Q."/>
            <person name="Ju M."/>
            <person name="Zhao R."/>
            <person name="Li G."/>
            <person name="Mu C."/>
            <person name="Tian Q."/>
            <person name="Mei H."/>
            <person name="Zhang T."/>
            <person name="Gao T."/>
            <person name="Zhang H."/>
        </authorList>
    </citation>
    <scope>NUCLEOTIDE SEQUENCE</scope>
    <source>
        <strain evidence="10">G02</strain>
    </source>
</reference>
<evidence type="ECO:0000256" key="7">
    <source>
        <dbReference type="ARBA" id="ARBA00022918"/>
    </source>
</evidence>
<evidence type="ECO:0000256" key="4">
    <source>
        <dbReference type="ARBA" id="ARBA00022722"/>
    </source>
</evidence>
<evidence type="ECO:0000256" key="1">
    <source>
        <dbReference type="ARBA" id="ARBA00022670"/>
    </source>
</evidence>
<dbReference type="Gene3D" id="3.10.10.10">
    <property type="entry name" value="HIV Type 1 Reverse Transcriptase, subunit A, domain 1"/>
    <property type="match status" value="1"/>
</dbReference>
<dbReference type="InterPro" id="IPR043128">
    <property type="entry name" value="Rev_trsase/Diguanyl_cyclase"/>
</dbReference>
<organism evidence="10">
    <name type="scientific">Sesamum radiatum</name>
    <name type="common">Black benniseed</name>
    <dbReference type="NCBI Taxonomy" id="300843"/>
    <lineage>
        <taxon>Eukaryota</taxon>
        <taxon>Viridiplantae</taxon>
        <taxon>Streptophyta</taxon>
        <taxon>Embryophyta</taxon>
        <taxon>Tracheophyta</taxon>
        <taxon>Spermatophyta</taxon>
        <taxon>Magnoliopsida</taxon>
        <taxon>eudicotyledons</taxon>
        <taxon>Gunneridae</taxon>
        <taxon>Pentapetalae</taxon>
        <taxon>asterids</taxon>
        <taxon>lamiids</taxon>
        <taxon>Lamiales</taxon>
        <taxon>Pedaliaceae</taxon>
        <taxon>Sesamum</taxon>
    </lineage>
</organism>
<feature type="domain" description="Reverse transcriptase" evidence="9">
    <location>
        <begin position="121"/>
        <end position="278"/>
    </location>
</feature>
<dbReference type="Pfam" id="PF00078">
    <property type="entry name" value="RVT_1"/>
    <property type="match status" value="1"/>
</dbReference>
<dbReference type="InterPro" id="IPR043502">
    <property type="entry name" value="DNA/RNA_pol_sf"/>
</dbReference>
<dbReference type="EMBL" id="JACGWJ010000511">
    <property type="protein sequence ID" value="KAL0291648.1"/>
    <property type="molecule type" value="Genomic_DNA"/>
</dbReference>
<dbReference type="AlphaFoldDB" id="A0AAW2JCU0"/>
<dbReference type="CDD" id="cd01647">
    <property type="entry name" value="RT_LTR"/>
    <property type="match status" value="1"/>
</dbReference>
<dbReference type="PROSITE" id="PS00141">
    <property type="entry name" value="ASP_PROTEASE"/>
    <property type="match status" value="1"/>
</dbReference>
<dbReference type="Gene3D" id="3.30.70.270">
    <property type="match status" value="1"/>
</dbReference>
<dbReference type="PANTHER" id="PTHR24559">
    <property type="entry name" value="TRANSPOSON TY3-I GAG-POL POLYPROTEIN"/>
    <property type="match status" value="1"/>
</dbReference>
<keyword evidence="6" id="KW-0378">Hydrolase</keyword>
<keyword evidence="4" id="KW-0540">Nuclease</keyword>
<proteinExistence type="predicted"/>
<evidence type="ECO:0000256" key="3">
    <source>
        <dbReference type="ARBA" id="ARBA00022695"/>
    </source>
</evidence>
<keyword evidence="5" id="KW-0255">Endonuclease</keyword>
<keyword evidence="7" id="KW-0695">RNA-directed DNA polymerase</keyword>
<dbReference type="GO" id="GO:0003964">
    <property type="term" value="F:RNA-directed DNA polymerase activity"/>
    <property type="evidence" value="ECO:0007669"/>
    <property type="project" value="UniProtKB-KW"/>
</dbReference>
<evidence type="ECO:0000259" key="9">
    <source>
        <dbReference type="Pfam" id="PF00078"/>
    </source>
</evidence>
<dbReference type="FunFam" id="3.10.10.10:FF:000007">
    <property type="entry name" value="Retrovirus-related Pol polyprotein from transposon 17.6-like Protein"/>
    <property type="match status" value="1"/>
</dbReference>
<accession>A0AAW2JCU0</accession>
<dbReference type="GO" id="GO:0004190">
    <property type="term" value="F:aspartic-type endopeptidase activity"/>
    <property type="evidence" value="ECO:0007669"/>
    <property type="project" value="InterPro"/>
</dbReference>
<dbReference type="SUPFAM" id="SSF56672">
    <property type="entry name" value="DNA/RNA polymerases"/>
    <property type="match status" value="1"/>
</dbReference>
<dbReference type="InterPro" id="IPR001969">
    <property type="entry name" value="Aspartic_peptidase_AS"/>
</dbReference>
<evidence type="ECO:0000256" key="2">
    <source>
        <dbReference type="ARBA" id="ARBA00022679"/>
    </source>
</evidence>
<comment type="caution">
    <text evidence="10">The sequence shown here is derived from an EMBL/GenBank/DDBJ whole genome shotgun (WGS) entry which is preliminary data.</text>
</comment>
<reference evidence="10" key="1">
    <citation type="submission" date="2020-06" db="EMBL/GenBank/DDBJ databases">
        <authorList>
            <person name="Li T."/>
            <person name="Hu X."/>
            <person name="Zhang T."/>
            <person name="Song X."/>
            <person name="Zhang H."/>
            <person name="Dai N."/>
            <person name="Sheng W."/>
            <person name="Hou X."/>
            <person name="Wei L."/>
        </authorList>
    </citation>
    <scope>NUCLEOTIDE SEQUENCE</scope>
    <source>
        <strain evidence="10">G02</strain>
        <tissue evidence="10">Leaf</tissue>
    </source>
</reference>
<dbReference type="InterPro" id="IPR000477">
    <property type="entry name" value="RT_dom"/>
</dbReference>
<dbReference type="InterPro" id="IPR053134">
    <property type="entry name" value="RNA-dir_DNA_polymerase"/>
</dbReference>
<evidence type="ECO:0000256" key="6">
    <source>
        <dbReference type="ARBA" id="ARBA00022801"/>
    </source>
</evidence>
<keyword evidence="1" id="KW-0645">Protease</keyword>
<dbReference type="GO" id="GO:0004519">
    <property type="term" value="F:endonuclease activity"/>
    <property type="evidence" value="ECO:0007669"/>
    <property type="project" value="UniProtKB-KW"/>
</dbReference>
<keyword evidence="3" id="KW-0548">Nucleotidyltransferase</keyword>
<evidence type="ECO:0000313" key="10">
    <source>
        <dbReference type="EMBL" id="KAL0291648.1"/>
    </source>
</evidence>
<evidence type="ECO:0000256" key="5">
    <source>
        <dbReference type="ARBA" id="ARBA00022759"/>
    </source>
</evidence>
<name>A0AAW2JCU0_SESRA</name>
<feature type="region of interest" description="Disordered" evidence="8">
    <location>
        <begin position="40"/>
        <end position="62"/>
    </location>
</feature>
<dbReference type="PANTHER" id="PTHR24559:SF434">
    <property type="entry name" value="RNA-DIRECTED DNA POLYMERASE HOMOLOG"/>
    <property type="match status" value="1"/>
</dbReference>
<sequence>MQARRAQGLCFNCDEKFSPGHKCKAKQFLLLLPGDHDSDISPGSDSDIDAPPPPPQPPSFLHSDSISSPLHFHLSDAAMSGPVSHRTLFLRGSIFEHSVTVLIDSGSSHNILQPRVAAFLTWRFLPSLPSMFSALNAITVRDRFPIPTVDELLDELHGATVFSKLDLRAGYHQIRLAPEDAHKTAFRTIDGHFEFLVMPFGLTNAPSTFQAVMNDVFRPLLRSCVLIFFDDILVYSKDWPSHLQHLRRVLQVLSDHCLFAKLSKCVFGVSSVNYLCHSISTAGLAAVLLSFRHYWLFLPSVCRISLLRSRVTTDASLTAVGTVLSQSLRSLLTQTVQTPAQHKWLSKLLGFDYEILYTPGKDNVVADALSRHSAECSLLLFAISIATPSVLSELRSFYSSHPADSHCCCTFGNTLPLGCVLMRLRGGFVWRQITHLRGNRVSLLFTFRVS</sequence>
<protein>
    <submittedName>
        <fullName evidence="10">Retrovirus-related Pol polyprotein from transposon.6</fullName>
    </submittedName>
</protein>
<evidence type="ECO:0000256" key="8">
    <source>
        <dbReference type="SAM" id="MobiDB-lite"/>
    </source>
</evidence>